<dbReference type="PRINTS" id="PR00943">
    <property type="entry name" value="CUATPASE"/>
</dbReference>
<feature type="transmembrane region" description="Helical" evidence="13">
    <location>
        <begin position="743"/>
        <end position="764"/>
    </location>
</feature>
<keyword evidence="3" id="KW-0813">Transport</keyword>
<keyword evidence="11" id="KW-0406">Ion transport</keyword>
<feature type="transmembrane region" description="Helical" evidence="13">
    <location>
        <begin position="429"/>
        <end position="447"/>
    </location>
</feature>
<feature type="transmembrane region" description="Helical" evidence="13">
    <location>
        <begin position="272"/>
        <end position="293"/>
    </location>
</feature>
<dbReference type="InterPro" id="IPR021993">
    <property type="entry name" value="ATPase-cat-bd"/>
</dbReference>
<dbReference type="PROSITE" id="PS00154">
    <property type="entry name" value="ATPASE_E1_E2"/>
    <property type="match status" value="1"/>
</dbReference>
<evidence type="ECO:0000256" key="13">
    <source>
        <dbReference type="SAM" id="Phobius"/>
    </source>
</evidence>
<accession>A0A3S4UNE2</accession>
<dbReference type="InterPro" id="IPR036412">
    <property type="entry name" value="HAD-like_sf"/>
</dbReference>
<evidence type="ECO:0000256" key="2">
    <source>
        <dbReference type="ARBA" id="ARBA00006024"/>
    </source>
</evidence>
<keyword evidence="12 13" id="KW-0472">Membrane</keyword>
<evidence type="ECO:0000313" key="16">
    <source>
        <dbReference type="EMBL" id="VEI00818.1"/>
    </source>
</evidence>
<feature type="transmembrane region" description="Helical" evidence="13">
    <location>
        <begin position="770"/>
        <end position="793"/>
    </location>
</feature>
<keyword evidence="6 13" id="KW-0812">Transmembrane</keyword>
<feature type="transmembrane region" description="Helical" evidence="13">
    <location>
        <begin position="214"/>
        <end position="235"/>
    </location>
</feature>
<dbReference type="Pfam" id="PF00702">
    <property type="entry name" value="Hydrolase"/>
    <property type="match status" value="1"/>
</dbReference>
<evidence type="ECO:0000313" key="17">
    <source>
        <dbReference type="Proteomes" id="UP000270036"/>
    </source>
</evidence>
<dbReference type="InterPro" id="IPR023298">
    <property type="entry name" value="ATPase_P-typ_TM_dom_sf"/>
</dbReference>
<evidence type="ECO:0000259" key="14">
    <source>
        <dbReference type="Pfam" id="PF00122"/>
    </source>
</evidence>
<keyword evidence="9" id="KW-1278">Translocase</keyword>
<evidence type="ECO:0000256" key="10">
    <source>
        <dbReference type="ARBA" id="ARBA00022989"/>
    </source>
</evidence>
<dbReference type="InterPro" id="IPR018303">
    <property type="entry name" value="ATPase_P-typ_P_site"/>
</dbReference>
<keyword evidence="5" id="KW-0597">Phosphoprotein</keyword>
<keyword evidence="8" id="KW-0460">Magnesium</keyword>
<dbReference type="SUPFAM" id="SSF81665">
    <property type="entry name" value="Calcium ATPase, transmembrane domain M"/>
    <property type="match status" value="1"/>
</dbReference>
<evidence type="ECO:0000256" key="7">
    <source>
        <dbReference type="ARBA" id="ARBA00022723"/>
    </source>
</evidence>
<comment type="similarity">
    <text evidence="2">Belongs to the cation transport ATPase (P-type) (TC 3.A.3) family. Type IB subfamily.</text>
</comment>
<dbReference type="PANTHER" id="PTHR43520:SF5">
    <property type="entry name" value="CATION-TRANSPORTING P-TYPE ATPASE-RELATED"/>
    <property type="match status" value="1"/>
</dbReference>
<feature type="transmembrane region" description="Helical" evidence="13">
    <location>
        <begin position="247"/>
        <end position="266"/>
    </location>
</feature>
<evidence type="ECO:0000256" key="8">
    <source>
        <dbReference type="ARBA" id="ARBA00022842"/>
    </source>
</evidence>
<dbReference type="InterPro" id="IPR036163">
    <property type="entry name" value="HMA_dom_sf"/>
</dbReference>
<dbReference type="GO" id="GO:0005524">
    <property type="term" value="F:ATP binding"/>
    <property type="evidence" value="ECO:0007669"/>
    <property type="project" value="InterPro"/>
</dbReference>
<name>A0A3S4UNE2_9FLAO</name>
<dbReference type="Gene3D" id="2.70.150.10">
    <property type="entry name" value="Calcium-transporting ATPase, cytoplasmic transduction domain A"/>
    <property type="match status" value="1"/>
</dbReference>
<dbReference type="GO" id="GO:0043682">
    <property type="term" value="F:P-type divalent copper transporter activity"/>
    <property type="evidence" value="ECO:0007669"/>
    <property type="project" value="TreeGrafter"/>
</dbReference>
<dbReference type="InterPro" id="IPR023214">
    <property type="entry name" value="HAD_sf"/>
</dbReference>
<keyword evidence="10 13" id="KW-1133">Transmembrane helix</keyword>
<evidence type="ECO:0000256" key="12">
    <source>
        <dbReference type="ARBA" id="ARBA00023136"/>
    </source>
</evidence>
<dbReference type="SUPFAM" id="SSF56784">
    <property type="entry name" value="HAD-like"/>
    <property type="match status" value="1"/>
</dbReference>
<evidence type="ECO:0000256" key="1">
    <source>
        <dbReference type="ARBA" id="ARBA00004651"/>
    </source>
</evidence>
<dbReference type="STRING" id="266748.HY04_06800"/>
<evidence type="ECO:0000256" key="11">
    <source>
        <dbReference type="ARBA" id="ARBA00023065"/>
    </source>
</evidence>
<dbReference type="InterPro" id="IPR001757">
    <property type="entry name" value="P_typ_ATPase"/>
</dbReference>
<feature type="transmembrane region" description="Helical" evidence="13">
    <location>
        <begin position="174"/>
        <end position="194"/>
    </location>
</feature>
<keyword evidence="7" id="KW-0479">Metal-binding</keyword>
<evidence type="ECO:0000256" key="9">
    <source>
        <dbReference type="ARBA" id="ARBA00022967"/>
    </source>
</evidence>
<dbReference type="InterPro" id="IPR023299">
    <property type="entry name" value="ATPase_P-typ_cyto_dom_N"/>
</dbReference>
<keyword evidence="16" id="KW-0378">Hydrolase</keyword>
<dbReference type="GO" id="GO:0005886">
    <property type="term" value="C:plasma membrane"/>
    <property type="evidence" value="ECO:0007669"/>
    <property type="project" value="UniProtKB-SubCell"/>
</dbReference>
<evidence type="ECO:0000259" key="15">
    <source>
        <dbReference type="Pfam" id="PF12156"/>
    </source>
</evidence>
<evidence type="ECO:0000256" key="6">
    <source>
        <dbReference type="ARBA" id="ARBA00022692"/>
    </source>
</evidence>
<dbReference type="PRINTS" id="PR00119">
    <property type="entry name" value="CATATPASE"/>
</dbReference>
<evidence type="ECO:0000256" key="5">
    <source>
        <dbReference type="ARBA" id="ARBA00022553"/>
    </source>
</evidence>
<dbReference type="SUPFAM" id="SSF55008">
    <property type="entry name" value="HMA, heavy metal-associated domain"/>
    <property type="match status" value="1"/>
</dbReference>
<dbReference type="EC" id="3.6.3.-" evidence="16"/>
<dbReference type="Gene3D" id="3.40.50.1000">
    <property type="entry name" value="HAD superfamily/HAD-like"/>
    <property type="match status" value="1"/>
</dbReference>
<protein>
    <submittedName>
        <fullName evidence="16">Probable copper-importing P-type ATPase A</fullName>
        <ecNumber evidence="16">3.6.3.-</ecNumber>
    </submittedName>
</protein>
<sequence length="803" mass="91159">MRLILYRLSENCFHCGQTIDKERVNFDEKSFCCNGCKSVYEILNMNDLGNFYEMNKSSGIRPNDDNTSQFDYLDTPEVFTKVTDFSEANTTLVTFKIPVIHCSSCIWLLESLQTLNKNINYSQVNFTRKNVQISFNHHELKLSELAKFLTNLGYKPVINLETADKKEEKYDKTLIVKLAIAGFAFGNGMFLSYPEYAEQVMGTTDYWMDTYKNLFRFMMFLLATPVVFYSASDYFKSAWFGLKNKIVNIDVPIVLGVIMLYGRSIYEVLTDYGPGYFDTLCGLLFFMLLGKLFQKRTYSALSYDRDYKSFYPIAVTKVDFEGKQQNILLNELNIGDRIMVRNQEIIPVDAILIQGEGNIDNSFITGESASIPKKPGDKIFAGGKQVGSVLELEVIKNVNQSYLTQLWNKEAFKKFETGLDTMTNDISKYFTFIILGITLISGIYWGQHDFEKMFQVVAAILIVACPCALALSAPFTLGHIMRILGRNKFYVKDTLTIEKLAKIDTLVFDKTGTITHNKKANVIFDGEEISEFDLKNLKSLLKNSNHPLSKSLYHFLEVKEEYFPIEKFVETPGKGYIGNVRGKNYKIGSATFIGQSSKNLETAVYISRDDIFLGKFIFTNEYRENMSEMFSELRDYQLNILSGDNSSEEVSLKALVPNVEKMKFNQSPEDKLNFIKELQDTQKKVAMLGDGLNDAGALKQSNVGIAVADDTHSFTPSSDVIMAGDRMNELKKYFDLSKDAIKIVKFTFAISFFYNIIGLSFAVTGHLSPLVAAILMPISSISVVIFTSIATWVRSAKYFKINQ</sequence>
<dbReference type="GO" id="GO:0016887">
    <property type="term" value="F:ATP hydrolysis activity"/>
    <property type="evidence" value="ECO:0007669"/>
    <property type="project" value="InterPro"/>
</dbReference>
<feature type="transmembrane region" description="Helical" evidence="13">
    <location>
        <begin position="453"/>
        <end position="477"/>
    </location>
</feature>
<dbReference type="InterPro" id="IPR008250">
    <property type="entry name" value="ATPase_P-typ_transduc_dom_A_sf"/>
</dbReference>
<dbReference type="AlphaFoldDB" id="A0A3S4UNE2"/>
<keyword evidence="4" id="KW-1003">Cell membrane</keyword>
<dbReference type="Pfam" id="PF00122">
    <property type="entry name" value="E1-E2_ATPase"/>
    <property type="match status" value="1"/>
</dbReference>
<evidence type="ECO:0000256" key="4">
    <source>
        <dbReference type="ARBA" id="ARBA00022475"/>
    </source>
</evidence>
<dbReference type="Gene3D" id="3.30.70.100">
    <property type="match status" value="1"/>
</dbReference>
<dbReference type="Proteomes" id="UP000270036">
    <property type="component" value="Chromosome"/>
</dbReference>
<dbReference type="GO" id="GO:0005507">
    <property type="term" value="F:copper ion binding"/>
    <property type="evidence" value="ECO:0007669"/>
    <property type="project" value="TreeGrafter"/>
</dbReference>
<dbReference type="GO" id="GO:0055070">
    <property type="term" value="P:copper ion homeostasis"/>
    <property type="evidence" value="ECO:0007669"/>
    <property type="project" value="TreeGrafter"/>
</dbReference>
<feature type="domain" description="Putative metal-binding" evidence="15">
    <location>
        <begin position="11"/>
        <end position="83"/>
    </location>
</feature>
<dbReference type="EMBL" id="LR134441">
    <property type="protein sequence ID" value="VEI00818.1"/>
    <property type="molecule type" value="Genomic_DNA"/>
</dbReference>
<dbReference type="Gene3D" id="3.40.1110.10">
    <property type="entry name" value="Calcium-transporting ATPase, cytoplasmic domain N"/>
    <property type="match status" value="1"/>
</dbReference>
<comment type="subcellular location">
    <subcellularLocation>
        <location evidence="1">Cell membrane</location>
        <topology evidence="1">Multi-pass membrane protein</topology>
    </subcellularLocation>
</comment>
<dbReference type="KEGG" id="cant:NCTC13489_02371"/>
<feature type="domain" description="P-type ATPase A" evidence="14">
    <location>
        <begin position="317"/>
        <end position="407"/>
    </location>
</feature>
<organism evidence="16 17">
    <name type="scientific">Kaistella antarctica</name>
    <dbReference type="NCBI Taxonomy" id="266748"/>
    <lineage>
        <taxon>Bacteria</taxon>
        <taxon>Pseudomonadati</taxon>
        <taxon>Bacteroidota</taxon>
        <taxon>Flavobacteriia</taxon>
        <taxon>Flavobacteriales</taxon>
        <taxon>Weeksellaceae</taxon>
        <taxon>Chryseobacterium group</taxon>
        <taxon>Kaistella</taxon>
    </lineage>
</organism>
<gene>
    <name evidence="16" type="primary">copA_3</name>
    <name evidence="16" type="ORF">NCTC13489_02371</name>
</gene>
<dbReference type="InterPro" id="IPR059000">
    <property type="entry name" value="ATPase_P-type_domA"/>
</dbReference>
<proteinExistence type="inferred from homology"/>
<dbReference type="NCBIfam" id="TIGR01494">
    <property type="entry name" value="ATPase_P-type"/>
    <property type="match status" value="1"/>
</dbReference>
<dbReference type="Pfam" id="PF12156">
    <property type="entry name" value="ATPase-cat_bd"/>
    <property type="match status" value="1"/>
</dbReference>
<dbReference type="SUPFAM" id="SSF81653">
    <property type="entry name" value="Calcium ATPase, transduction domain A"/>
    <property type="match status" value="1"/>
</dbReference>
<dbReference type="PANTHER" id="PTHR43520">
    <property type="entry name" value="ATP7, ISOFORM B"/>
    <property type="match status" value="1"/>
</dbReference>
<evidence type="ECO:0000256" key="3">
    <source>
        <dbReference type="ARBA" id="ARBA00022448"/>
    </source>
</evidence>
<reference evidence="16 17" key="1">
    <citation type="submission" date="2018-12" db="EMBL/GenBank/DDBJ databases">
        <authorList>
            <consortium name="Pathogen Informatics"/>
        </authorList>
    </citation>
    <scope>NUCLEOTIDE SEQUENCE [LARGE SCALE GENOMIC DNA]</scope>
    <source>
        <strain evidence="16 17">NCTC13489</strain>
    </source>
</reference>